<dbReference type="Proteomes" id="UP000626109">
    <property type="component" value="Unassembled WGS sequence"/>
</dbReference>
<dbReference type="EMBL" id="CAJNNW010009065">
    <property type="protein sequence ID" value="CAE8650644.1"/>
    <property type="molecule type" value="Genomic_DNA"/>
</dbReference>
<feature type="compositionally biased region" description="Polar residues" evidence="1">
    <location>
        <begin position="62"/>
        <end position="74"/>
    </location>
</feature>
<name>A0A813IHS1_POLGL</name>
<accession>A0A813IHS1</accession>
<comment type="caution">
    <text evidence="2">The sequence shown here is derived from an EMBL/GenBank/DDBJ whole genome shotgun (WGS) entry which is preliminary data.</text>
</comment>
<evidence type="ECO:0000313" key="3">
    <source>
        <dbReference type="Proteomes" id="UP000626109"/>
    </source>
</evidence>
<organism evidence="2 3">
    <name type="scientific">Polarella glacialis</name>
    <name type="common">Dinoflagellate</name>
    <dbReference type="NCBI Taxonomy" id="89957"/>
    <lineage>
        <taxon>Eukaryota</taxon>
        <taxon>Sar</taxon>
        <taxon>Alveolata</taxon>
        <taxon>Dinophyceae</taxon>
        <taxon>Suessiales</taxon>
        <taxon>Suessiaceae</taxon>
        <taxon>Polarella</taxon>
    </lineage>
</organism>
<feature type="region of interest" description="Disordered" evidence="1">
    <location>
        <begin position="1"/>
        <end position="95"/>
    </location>
</feature>
<reference evidence="2" key="1">
    <citation type="submission" date="2021-02" db="EMBL/GenBank/DDBJ databases">
        <authorList>
            <person name="Dougan E. K."/>
            <person name="Rhodes N."/>
            <person name="Thang M."/>
            <person name="Chan C."/>
        </authorList>
    </citation>
    <scope>NUCLEOTIDE SEQUENCE</scope>
</reference>
<evidence type="ECO:0000256" key="1">
    <source>
        <dbReference type="SAM" id="MobiDB-lite"/>
    </source>
</evidence>
<evidence type="ECO:0000313" key="2">
    <source>
        <dbReference type="EMBL" id="CAE8650644.1"/>
    </source>
</evidence>
<proteinExistence type="predicted"/>
<gene>
    <name evidence="2" type="ORF">PGLA2088_LOCUS8441</name>
</gene>
<sequence>MKQSTNTQRQHLVYNSNNSNNNKPLFSDIKQRTQQQQQQQHVRTSNNNNSKHNKTCAHEQTQRTQMQNKQTRSQNQEKEAHKHKERRQTQTNKPKHACMAQQLLLSAANTGRCREHQRRFELTGVTSAGRVDSEWATLARVSGYCRVFVLLRTAVLSGTAEILTSIRINK</sequence>
<dbReference type="AlphaFoldDB" id="A0A813IHS1"/>
<protein>
    <submittedName>
        <fullName evidence="2">Uncharacterized protein</fullName>
    </submittedName>
</protein>
<feature type="compositionally biased region" description="Polar residues" evidence="1">
    <location>
        <begin position="1"/>
        <end position="14"/>
    </location>
</feature>
<feature type="compositionally biased region" description="Low complexity" evidence="1">
    <location>
        <begin position="34"/>
        <end position="50"/>
    </location>
</feature>